<keyword evidence="9 18" id="KW-0630">Potassium</keyword>
<feature type="binding site" evidence="18">
    <location>
        <position position="163"/>
    </location>
    <ligand>
        <name>K(+)</name>
        <dbReference type="ChEBI" id="CHEBI:29103"/>
    </ligand>
</feature>
<comment type="catalytic activity">
    <reaction evidence="16 17 19">
        <text>(6S)-NADPHX + ADP = AMP + phosphate + NADPH + H(+)</text>
        <dbReference type="Rhea" id="RHEA:32235"/>
        <dbReference type="ChEBI" id="CHEBI:15378"/>
        <dbReference type="ChEBI" id="CHEBI:43474"/>
        <dbReference type="ChEBI" id="CHEBI:57783"/>
        <dbReference type="ChEBI" id="CHEBI:64076"/>
        <dbReference type="ChEBI" id="CHEBI:456215"/>
        <dbReference type="ChEBI" id="CHEBI:456216"/>
        <dbReference type="EC" id="4.2.1.136"/>
    </reaction>
</comment>
<dbReference type="PROSITE" id="PS51383">
    <property type="entry name" value="YJEF_C_3"/>
    <property type="match status" value="1"/>
</dbReference>
<dbReference type="SUPFAM" id="SSF64153">
    <property type="entry name" value="YjeF N-terminal domain-like"/>
    <property type="match status" value="1"/>
</dbReference>
<comment type="function">
    <text evidence="17">Catalyzes the dehydration of the S-form of NAD(P)HX at the expense of ADP, which is converted to AMP. Together with NAD(P)HX epimerase, which catalyzes the epimerization of the S- and R-forms, the enzyme allows the repair of both epimers of NAD(P)HX, a damaged form of NAD(P)H that is a result of enzymatic or heat-dependent hydration.</text>
</comment>
<dbReference type="Gene3D" id="3.40.50.10260">
    <property type="entry name" value="YjeF N-terminal domain"/>
    <property type="match status" value="1"/>
</dbReference>
<keyword evidence="10 17" id="KW-0520">NAD</keyword>
<dbReference type="Gene3D" id="3.40.1190.20">
    <property type="match status" value="1"/>
</dbReference>
<dbReference type="EC" id="4.2.1.136" evidence="19"/>
<dbReference type="InterPro" id="IPR000631">
    <property type="entry name" value="CARKD"/>
</dbReference>
<evidence type="ECO:0000313" key="22">
    <source>
        <dbReference type="EMBL" id="CRL37986.1"/>
    </source>
</evidence>
<dbReference type="RefSeq" id="WP_055067806.1">
    <property type="nucleotide sequence ID" value="NZ_CP173697.1"/>
</dbReference>
<dbReference type="PANTHER" id="PTHR12592">
    <property type="entry name" value="ATP-DEPENDENT (S)-NAD(P)H-HYDRATE DEHYDRATASE FAMILY MEMBER"/>
    <property type="match status" value="1"/>
</dbReference>
<evidence type="ECO:0000256" key="10">
    <source>
        <dbReference type="ARBA" id="ARBA00023027"/>
    </source>
</evidence>
<comment type="similarity">
    <text evidence="17">Belongs to the NnrD/CARKD family.</text>
</comment>
<keyword evidence="12 17" id="KW-0456">Lyase</keyword>
<sequence>MRYLVSGKEMKLLDQNTSQVFHVPELVLMEQASMAFVQKLLLLKQNKLSTALIACGSGNNGGDGLAIARLLREQGIFVFVWLAGEEEGHRTSSSYDVQKQICSAYSIPVVQKEKVSAGEASYDVVIDALFGTGLSREISGELANDIDVLNQLSGWKVAVDIASGICSDDGAVLGTAFRADDTITFSFGKKGQYLWPGNEYCGKVHVVSMGITQESWLDHKPHTAVLEPEDLKKLPSRMAHTNKGSYGKLLIIAGSVNMSGAACFCAKAAYRMGSGLVRVFTCEQNRLILQTKVPEAVLVTGQENEEETLLAEQLQWADAVVFGPGIGTGQRARRMTSTVLAQCRVPLVLDADALNIIADQPELLEQAKTDIILTPHPGEMSRLTKKPVSEILTTLEQSAETFAKRFHVICVLKDFHTVTAVSDGMTYVNLSGNNGMATAGSGDVLAGVIGSLLAQGMKAEEAAPLGVYVHGLAGDAAKEKCGVRGMMASDIIEGLKEVEKS</sequence>
<dbReference type="GO" id="GO:0052855">
    <property type="term" value="F:ADP-dependent NAD(P)H-hydrate dehydratase activity"/>
    <property type="evidence" value="ECO:0007669"/>
    <property type="project" value="UniProtKB-UniRule"/>
</dbReference>
<dbReference type="GO" id="GO:0046496">
    <property type="term" value="P:nicotinamide nucleotide metabolic process"/>
    <property type="evidence" value="ECO:0007669"/>
    <property type="project" value="UniProtKB-UniRule"/>
</dbReference>
<feature type="binding site" evidence="17">
    <location>
        <position position="261"/>
    </location>
    <ligand>
        <name>(6S)-NADPHX</name>
        <dbReference type="ChEBI" id="CHEBI:64076"/>
    </ligand>
</feature>
<comment type="catalytic activity">
    <reaction evidence="2 18 19">
        <text>(6R)-NADPHX = (6S)-NADPHX</text>
        <dbReference type="Rhea" id="RHEA:32227"/>
        <dbReference type="ChEBI" id="CHEBI:64076"/>
        <dbReference type="ChEBI" id="CHEBI:64077"/>
        <dbReference type="EC" id="5.1.99.6"/>
    </reaction>
</comment>
<evidence type="ECO:0000256" key="16">
    <source>
        <dbReference type="ARBA" id="ARBA00049209"/>
    </source>
</evidence>
<comment type="similarity">
    <text evidence="4 19">In the C-terminal section; belongs to the NnrD/CARKD family.</text>
</comment>
<comment type="catalytic activity">
    <reaction evidence="1 18 19">
        <text>(6R)-NADHX = (6S)-NADHX</text>
        <dbReference type="Rhea" id="RHEA:32215"/>
        <dbReference type="ChEBI" id="CHEBI:64074"/>
        <dbReference type="ChEBI" id="CHEBI:64075"/>
        <dbReference type="EC" id="5.1.99.6"/>
    </reaction>
</comment>
<dbReference type="OrthoDB" id="9806925at2"/>
<dbReference type="PANTHER" id="PTHR12592:SF0">
    <property type="entry name" value="ATP-DEPENDENT (S)-NAD(P)H-HYDRATE DEHYDRATASE"/>
    <property type="match status" value="1"/>
</dbReference>
<feature type="binding site" evidence="18">
    <location>
        <position position="127"/>
    </location>
    <ligand>
        <name>K(+)</name>
        <dbReference type="ChEBI" id="CHEBI:29103"/>
    </ligand>
</feature>
<evidence type="ECO:0000256" key="9">
    <source>
        <dbReference type="ARBA" id="ARBA00022958"/>
    </source>
</evidence>
<feature type="binding site" evidence="18">
    <location>
        <position position="60"/>
    </location>
    <ligand>
        <name>K(+)</name>
        <dbReference type="ChEBI" id="CHEBI:29103"/>
    </ligand>
</feature>
<keyword evidence="23" id="KW-1185">Reference proteome</keyword>
<dbReference type="InterPro" id="IPR036652">
    <property type="entry name" value="YjeF_N_dom_sf"/>
</dbReference>
<keyword evidence="22" id="KW-0808">Transferase</keyword>
<dbReference type="GO" id="GO:0052856">
    <property type="term" value="F:NAD(P)HX epimerase activity"/>
    <property type="evidence" value="ECO:0007669"/>
    <property type="project" value="UniProtKB-UniRule"/>
</dbReference>
<keyword evidence="7 17" id="KW-0067">ATP-binding</keyword>
<dbReference type="PROSITE" id="PS01050">
    <property type="entry name" value="YJEF_C_2"/>
    <property type="match status" value="1"/>
</dbReference>
<evidence type="ECO:0000256" key="13">
    <source>
        <dbReference type="ARBA" id="ARBA00023268"/>
    </source>
</evidence>
<comment type="similarity">
    <text evidence="18">Belongs to the NnrE/AIBP family.</text>
</comment>
<evidence type="ECO:0000256" key="14">
    <source>
        <dbReference type="ARBA" id="ARBA00025153"/>
    </source>
</evidence>
<evidence type="ECO:0000256" key="5">
    <source>
        <dbReference type="ARBA" id="ARBA00022723"/>
    </source>
</evidence>
<dbReference type="GO" id="GO:0016301">
    <property type="term" value="F:kinase activity"/>
    <property type="evidence" value="ECO:0007669"/>
    <property type="project" value="UniProtKB-KW"/>
</dbReference>
<comment type="caution">
    <text evidence="18">Lacks conserved residue(s) required for the propagation of feature annotation.</text>
</comment>
<evidence type="ECO:0000256" key="2">
    <source>
        <dbReference type="ARBA" id="ARBA00000909"/>
    </source>
</evidence>
<dbReference type="Proteomes" id="UP000049979">
    <property type="component" value="Unassembled WGS sequence"/>
</dbReference>
<comment type="cofactor">
    <cofactor evidence="17">
        <name>Mg(2+)</name>
        <dbReference type="ChEBI" id="CHEBI:18420"/>
    </cofactor>
</comment>
<feature type="binding site" evidence="17">
    <location>
        <begin position="413"/>
        <end position="417"/>
    </location>
    <ligand>
        <name>AMP</name>
        <dbReference type="ChEBI" id="CHEBI:456215"/>
    </ligand>
</feature>
<evidence type="ECO:0000256" key="12">
    <source>
        <dbReference type="ARBA" id="ARBA00023239"/>
    </source>
</evidence>
<evidence type="ECO:0000256" key="7">
    <source>
        <dbReference type="ARBA" id="ARBA00022840"/>
    </source>
</evidence>
<feature type="domain" description="YjeF C-terminal" evidence="20">
    <location>
        <begin position="226"/>
        <end position="501"/>
    </location>
</feature>
<evidence type="ECO:0000256" key="18">
    <source>
        <dbReference type="HAMAP-Rule" id="MF_01966"/>
    </source>
</evidence>
<dbReference type="EC" id="5.1.99.6" evidence="19"/>
<dbReference type="GO" id="GO:0110051">
    <property type="term" value="P:metabolite repair"/>
    <property type="evidence" value="ECO:0007669"/>
    <property type="project" value="TreeGrafter"/>
</dbReference>
<name>A0A0M6WLS2_9FIRM</name>
<keyword evidence="11 18" id="KW-0413">Isomerase</keyword>
<dbReference type="InterPro" id="IPR029056">
    <property type="entry name" value="Ribokinase-like"/>
</dbReference>
<dbReference type="InterPro" id="IPR030677">
    <property type="entry name" value="Nnr"/>
</dbReference>
<comment type="subunit">
    <text evidence="17">Homotetramer.</text>
</comment>
<evidence type="ECO:0000256" key="19">
    <source>
        <dbReference type="PIRNR" id="PIRNR017184"/>
    </source>
</evidence>
<dbReference type="STRING" id="301302.ERS852420_00637"/>
<evidence type="ECO:0000256" key="15">
    <source>
        <dbReference type="ARBA" id="ARBA00048238"/>
    </source>
</evidence>
<proteinExistence type="inferred from homology"/>
<gene>
    <name evidence="17" type="primary">nnrD</name>
    <name evidence="18" type="synonym">nnrE</name>
    <name evidence="22" type="ORF">M72_05431</name>
</gene>
<keyword evidence="8 17" id="KW-0521">NADP</keyword>
<feature type="binding site" evidence="17">
    <location>
        <position position="376"/>
    </location>
    <ligand>
        <name>(6S)-NADPHX</name>
        <dbReference type="ChEBI" id="CHEBI:64076"/>
    </ligand>
</feature>
<comment type="function">
    <text evidence="18">Catalyzes the epimerization of the S- and R-forms of NAD(P)HX, a damaged form of NAD(P)H that is a result of enzymatic or heat-dependent hydration. This is a prerequisite for the S-specific NAD(P)H-hydrate dehydratase to allow the repair of both epimers of NAD(P)HX.</text>
</comment>
<dbReference type="CDD" id="cd01171">
    <property type="entry name" value="YXKO-related"/>
    <property type="match status" value="1"/>
</dbReference>
<dbReference type="HAMAP" id="MF_01966">
    <property type="entry name" value="NADHX_epimerase"/>
    <property type="match status" value="1"/>
</dbReference>
<evidence type="ECO:0000256" key="11">
    <source>
        <dbReference type="ARBA" id="ARBA00023235"/>
    </source>
</evidence>
<feature type="binding site" evidence="18">
    <location>
        <position position="160"/>
    </location>
    <ligand>
        <name>(6S)-NADPHX</name>
        <dbReference type="ChEBI" id="CHEBI:64076"/>
    </ligand>
</feature>
<dbReference type="InterPro" id="IPR004443">
    <property type="entry name" value="YjeF_N_dom"/>
</dbReference>
<comment type="similarity">
    <text evidence="3 19">In the N-terminal section; belongs to the NnrE/AIBP family.</text>
</comment>
<evidence type="ECO:0000259" key="20">
    <source>
        <dbReference type="PROSITE" id="PS51383"/>
    </source>
</evidence>
<comment type="cofactor">
    <cofactor evidence="18 19">
        <name>K(+)</name>
        <dbReference type="ChEBI" id="CHEBI:29103"/>
    </cofactor>
    <text evidence="18 19">Binds 1 potassium ion per subunit.</text>
</comment>
<comment type="catalytic activity">
    <reaction evidence="15 17 19">
        <text>(6S)-NADHX + ADP = AMP + phosphate + NADH + H(+)</text>
        <dbReference type="Rhea" id="RHEA:32223"/>
        <dbReference type="ChEBI" id="CHEBI:15378"/>
        <dbReference type="ChEBI" id="CHEBI:43474"/>
        <dbReference type="ChEBI" id="CHEBI:57945"/>
        <dbReference type="ChEBI" id="CHEBI:64074"/>
        <dbReference type="ChEBI" id="CHEBI:456215"/>
        <dbReference type="ChEBI" id="CHEBI:456216"/>
        <dbReference type="EC" id="4.2.1.136"/>
    </reaction>
</comment>
<dbReference type="Pfam" id="PF01256">
    <property type="entry name" value="Carb_kinase"/>
    <property type="match status" value="1"/>
</dbReference>
<dbReference type="NCBIfam" id="TIGR00196">
    <property type="entry name" value="yjeF_cterm"/>
    <property type="match status" value="1"/>
</dbReference>
<evidence type="ECO:0000256" key="4">
    <source>
        <dbReference type="ARBA" id="ARBA00009524"/>
    </source>
</evidence>
<feature type="binding site" evidence="17">
    <location>
        <position position="325"/>
    </location>
    <ligand>
        <name>(6S)-NADPHX</name>
        <dbReference type="ChEBI" id="CHEBI:64076"/>
    </ligand>
</feature>
<keyword evidence="6 17" id="KW-0547">Nucleotide-binding</keyword>
<feature type="binding site" evidence="17">
    <location>
        <position position="443"/>
    </location>
    <ligand>
        <name>(6S)-NADPHX</name>
        <dbReference type="ChEBI" id="CHEBI:64076"/>
    </ligand>
</feature>
<evidence type="ECO:0000256" key="1">
    <source>
        <dbReference type="ARBA" id="ARBA00000013"/>
    </source>
</evidence>
<keyword evidence="5 18" id="KW-0479">Metal-binding</keyword>
<dbReference type="InterPro" id="IPR017953">
    <property type="entry name" value="Carbohydrate_kinase_pred_CS"/>
</dbReference>
<evidence type="ECO:0000259" key="21">
    <source>
        <dbReference type="PROSITE" id="PS51385"/>
    </source>
</evidence>
<dbReference type="PROSITE" id="PS51385">
    <property type="entry name" value="YJEF_N"/>
    <property type="match status" value="1"/>
</dbReference>
<accession>A0A0M6WLS2</accession>
<feature type="binding site" evidence="18">
    <location>
        <begin position="131"/>
        <end position="137"/>
    </location>
    <ligand>
        <name>(6S)-NADPHX</name>
        <dbReference type="ChEBI" id="CHEBI:64076"/>
    </ligand>
</feature>
<dbReference type="GO" id="GO:0005524">
    <property type="term" value="F:ATP binding"/>
    <property type="evidence" value="ECO:0007669"/>
    <property type="project" value="UniProtKB-UniRule"/>
</dbReference>
<evidence type="ECO:0000256" key="8">
    <source>
        <dbReference type="ARBA" id="ARBA00022857"/>
    </source>
</evidence>
<organism evidence="22 23">
    <name type="scientific">Roseburia faecis</name>
    <dbReference type="NCBI Taxonomy" id="301302"/>
    <lineage>
        <taxon>Bacteria</taxon>
        <taxon>Bacillati</taxon>
        <taxon>Bacillota</taxon>
        <taxon>Clostridia</taxon>
        <taxon>Lachnospirales</taxon>
        <taxon>Lachnospiraceae</taxon>
        <taxon>Roseburia</taxon>
    </lineage>
</organism>
<feature type="domain" description="YjeF N-terminal" evidence="21">
    <location>
        <begin position="10"/>
        <end position="217"/>
    </location>
</feature>
<comment type="function">
    <text evidence="14 19">Bifunctional enzyme that catalyzes the epimerization of the S- and R-forms of NAD(P)HX and the dehydration of the S-form of NAD(P)HX at the expense of ADP, which is converted to AMP. This allows the repair of both epimers of NAD(P)HX, a damaged form of NAD(P)H that is a result of enzymatic or heat-dependent hydration.</text>
</comment>
<feature type="binding site" evidence="17">
    <location>
        <position position="442"/>
    </location>
    <ligand>
        <name>AMP</name>
        <dbReference type="ChEBI" id="CHEBI:456215"/>
    </ligand>
</feature>
<dbReference type="PIRSF" id="PIRSF017184">
    <property type="entry name" value="Nnr"/>
    <property type="match status" value="1"/>
</dbReference>
<evidence type="ECO:0000256" key="6">
    <source>
        <dbReference type="ARBA" id="ARBA00022741"/>
    </source>
</evidence>
<dbReference type="AlphaFoldDB" id="A0A0M6WLS2"/>
<protein>
    <recommendedName>
        <fullName evidence="19">Bifunctional NAD(P)H-hydrate repair enzyme</fullName>
    </recommendedName>
    <alternativeName>
        <fullName evidence="19">Nicotinamide nucleotide repair protein</fullName>
    </alternativeName>
    <domain>
        <recommendedName>
            <fullName evidence="19">ADP-dependent (S)-NAD(P)H-hydrate dehydratase</fullName>
            <ecNumber evidence="19">4.2.1.136</ecNumber>
        </recommendedName>
        <alternativeName>
            <fullName evidence="19">ADP-dependent NAD(P)HX dehydratase</fullName>
        </alternativeName>
    </domain>
    <domain>
        <recommendedName>
            <fullName evidence="19">NAD(P)H-hydrate epimerase</fullName>
            <ecNumber evidence="19">5.1.99.6</ecNumber>
        </recommendedName>
    </domain>
</protein>
<keyword evidence="22" id="KW-0418">Kinase</keyword>
<evidence type="ECO:0000256" key="17">
    <source>
        <dbReference type="HAMAP-Rule" id="MF_01965"/>
    </source>
</evidence>
<dbReference type="HAMAP" id="MF_01965">
    <property type="entry name" value="NADHX_dehydratase"/>
    <property type="match status" value="1"/>
</dbReference>
<evidence type="ECO:0000256" key="3">
    <source>
        <dbReference type="ARBA" id="ARBA00006001"/>
    </source>
</evidence>
<dbReference type="SUPFAM" id="SSF53613">
    <property type="entry name" value="Ribokinase-like"/>
    <property type="match status" value="1"/>
</dbReference>
<evidence type="ECO:0000313" key="23">
    <source>
        <dbReference type="Proteomes" id="UP000049979"/>
    </source>
</evidence>
<dbReference type="NCBIfam" id="TIGR00197">
    <property type="entry name" value="yjeF_nterm"/>
    <property type="match status" value="1"/>
</dbReference>
<dbReference type="GO" id="GO:0046872">
    <property type="term" value="F:metal ion binding"/>
    <property type="evidence" value="ECO:0007669"/>
    <property type="project" value="UniProtKB-UniRule"/>
</dbReference>
<dbReference type="EMBL" id="CVRR01000019">
    <property type="protein sequence ID" value="CRL37986.1"/>
    <property type="molecule type" value="Genomic_DNA"/>
</dbReference>
<keyword evidence="13" id="KW-0511">Multifunctional enzyme</keyword>
<dbReference type="Pfam" id="PF03853">
    <property type="entry name" value="YjeF_N"/>
    <property type="match status" value="1"/>
</dbReference>
<feature type="binding site" evidence="18">
    <location>
        <begin position="59"/>
        <end position="63"/>
    </location>
    <ligand>
        <name>(6S)-NADPHX</name>
        <dbReference type="ChEBI" id="CHEBI:64076"/>
    </ligand>
</feature>
<reference evidence="23" key="1">
    <citation type="submission" date="2015-05" db="EMBL/GenBank/DDBJ databases">
        <authorList>
            <consortium name="Pathogen Informatics"/>
        </authorList>
    </citation>
    <scope>NUCLEOTIDE SEQUENCE [LARGE SCALE GENOMIC DNA]</scope>
    <source>
        <strain evidence="23">M72</strain>
    </source>
</reference>